<dbReference type="InterPro" id="IPR007527">
    <property type="entry name" value="Znf_SWIM"/>
</dbReference>
<keyword evidence="5" id="KW-1185">Reference proteome</keyword>
<feature type="compositionally biased region" description="Low complexity" evidence="2">
    <location>
        <begin position="1"/>
        <end position="25"/>
    </location>
</feature>
<evidence type="ECO:0000313" key="5">
    <source>
        <dbReference type="Proteomes" id="UP000789901"/>
    </source>
</evidence>
<gene>
    <name evidence="4" type="ORF">GMARGA_LOCUS27137</name>
</gene>
<keyword evidence="1" id="KW-0862">Zinc</keyword>
<dbReference type="EMBL" id="CAJVQB010032759">
    <property type="protein sequence ID" value="CAG8818762.1"/>
    <property type="molecule type" value="Genomic_DNA"/>
</dbReference>
<evidence type="ECO:0000256" key="1">
    <source>
        <dbReference type="PROSITE-ProRule" id="PRU00325"/>
    </source>
</evidence>
<evidence type="ECO:0000313" key="4">
    <source>
        <dbReference type="EMBL" id="CAG8818762.1"/>
    </source>
</evidence>
<name>A0ABN7W6Y9_GIGMA</name>
<feature type="domain" description="SWIM-type" evidence="3">
    <location>
        <begin position="69"/>
        <end position="113"/>
    </location>
</feature>
<proteinExistence type="predicted"/>
<evidence type="ECO:0000259" key="3">
    <source>
        <dbReference type="PROSITE" id="PS50966"/>
    </source>
</evidence>
<comment type="caution">
    <text evidence="4">The sequence shown here is derived from an EMBL/GenBank/DDBJ whole genome shotgun (WGS) entry which is preliminary data.</text>
</comment>
<feature type="non-terminal residue" evidence="4">
    <location>
        <position position="190"/>
    </location>
</feature>
<keyword evidence="1" id="KW-0863">Zinc-finger</keyword>
<feature type="region of interest" description="Disordered" evidence="2">
    <location>
        <begin position="1"/>
        <end position="29"/>
    </location>
</feature>
<sequence length="190" mass="21557">MSNNSNKKLSTSSKSTSSKSQNTNTGDQSMISDSILANLINDVVERANRLSSNMLSYSISQSAKDNGHYEVSIKDHIQRSNQIKPVHFECTCMGFKFHGMACKHIFAIYQKYYFMQIPHTTSDQTLRESETVHSVAFSSWIEAIQKVWDRHSQEDRNRMTDADLEAIVEAGMKRKSSASLYNDFTIPISN</sequence>
<organism evidence="4 5">
    <name type="scientific">Gigaspora margarita</name>
    <dbReference type="NCBI Taxonomy" id="4874"/>
    <lineage>
        <taxon>Eukaryota</taxon>
        <taxon>Fungi</taxon>
        <taxon>Fungi incertae sedis</taxon>
        <taxon>Mucoromycota</taxon>
        <taxon>Glomeromycotina</taxon>
        <taxon>Glomeromycetes</taxon>
        <taxon>Diversisporales</taxon>
        <taxon>Gigasporaceae</taxon>
        <taxon>Gigaspora</taxon>
    </lineage>
</organism>
<evidence type="ECO:0000256" key="2">
    <source>
        <dbReference type="SAM" id="MobiDB-lite"/>
    </source>
</evidence>
<dbReference type="PROSITE" id="PS50966">
    <property type="entry name" value="ZF_SWIM"/>
    <property type="match status" value="1"/>
</dbReference>
<keyword evidence="1" id="KW-0479">Metal-binding</keyword>
<accession>A0ABN7W6Y9</accession>
<protein>
    <submittedName>
        <fullName evidence="4">8514_t:CDS:1</fullName>
    </submittedName>
</protein>
<dbReference type="Proteomes" id="UP000789901">
    <property type="component" value="Unassembled WGS sequence"/>
</dbReference>
<reference evidence="4 5" key="1">
    <citation type="submission" date="2021-06" db="EMBL/GenBank/DDBJ databases">
        <authorList>
            <person name="Kallberg Y."/>
            <person name="Tangrot J."/>
            <person name="Rosling A."/>
        </authorList>
    </citation>
    <scope>NUCLEOTIDE SEQUENCE [LARGE SCALE GENOMIC DNA]</scope>
    <source>
        <strain evidence="4 5">120-4 pot B 10/14</strain>
    </source>
</reference>